<evidence type="ECO:0000256" key="11">
    <source>
        <dbReference type="ARBA" id="ARBA00023303"/>
    </source>
</evidence>
<dbReference type="AlphaFoldDB" id="T1INX6"/>
<evidence type="ECO:0000256" key="5">
    <source>
        <dbReference type="ARBA" id="ARBA00022989"/>
    </source>
</evidence>
<feature type="domain" description="Ionotropic glutamate receptor C-terminal" evidence="13">
    <location>
        <begin position="50"/>
        <end position="374"/>
    </location>
</feature>
<dbReference type="Proteomes" id="UP000014500">
    <property type="component" value="Unassembled WGS sequence"/>
</dbReference>
<evidence type="ECO:0000256" key="1">
    <source>
        <dbReference type="ARBA" id="ARBA00004141"/>
    </source>
</evidence>
<evidence type="ECO:0000256" key="3">
    <source>
        <dbReference type="ARBA" id="ARBA00022448"/>
    </source>
</evidence>
<organism evidence="15 16">
    <name type="scientific">Strigamia maritima</name>
    <name type="common">European centipede</name>
    <name type="synonym">Geophilus maritimus</name>
    <dbReference type="NCBI Taxonomy" id="126957"/>
    <lineage>
        <taxon>Eukaryota</taxon>
        <taxon>Metazoa</taxon>
        <taxon>Ecdysozoa</taxon>
        <taxon>Arthropoda</taxon>
        <taxon>Myriapoda</taxon>
        <taxon>Chilopoda</taxon>
        <taxon>Pleurostigmophora</taxon>
        <taxon>Geophilomorpha</taxon>
        <taxon>Linotaeniidae</taxon>
        <taxon>Strigamia</taxon>
    </lineage>
</organism>
<dbReference type="EnsemblMetazoa" id="SMAR002715-RA">
    <property type="protein sequence ID" value="SMAR002715-PA"/>
    <property type="gene ID" value="SMAR002715"/>
</dbReference>
<evidence type="ECO:0000313" key="16">
    <source>
        <dbReference type="Proteomes" id="UP000014500"/>
    </source>
</evidence>
<keyword evidence="3" id="KW-0813">Transport</keyword>
<keyword evidence="8" id="KW-0675">Receptor</keyword>
<dbReference type="SMART" id="SM00918">
    <property type="entry name" value="Lig_chan-Glu_bd"/>
    <property type="match status" value="1"/>
</dbReference>
<feature type="domain" description="Ionotropic glutamate receptor L-glutamate and glycine-binding" evidence="14">
    <location>
        <begin position="52"/>
        <end position="109"/>
    </location>
</feature>
<evidence type="ECO:0000256" key="4">
    <source>
        <dbReference type="ARBA" id="ARBA00022692"/>
    </source>
</evidence>
<dbReference type="Gene3D" id="3.40.190.10">
    <property type="entry name" value="Periplasmic binding protein-like II"/>
    <property type="match status" value="3"/>
</dbReference>
<evidence type="ECO:0000259" key="14">
    <source>
        <dbReference type="SMART" id="SM00918"/>
    </source>
</evidence>
<keyword evidence="5 12" id="KW-1133">Transmembrane helix</keyword>
<evidence type="ECO:0000259" key="13">
    <source>
        <dbReference type="SMART" id="SM00079"/>
    </source>
</evidence>
<protein>
    <recommendedName>
        <fullName evidence="17">Ionotropic glutamate receptor L-glutamate and glycine-binding domain-containing protein</fullName>
    </recommendedName>
</protein>
<evidence type="ECO:0008006" key="17">
    <source>
        <dbReference type="Google" id="ProtNLM"/>
    </source>
</evidence>
<keyword evidence="4 12" id="KW-0812">Transmembrane</keyword>
<dbReference type="InterPro" id="IPR001320">
    <property type="entry name" value="Iontro_rcpt_C"/>
</dbReference>
<feature type="transmembrane region" description="Helical" evidence="12">
    <location>
        <begin position="389"/>
        <end position="412"/>
    </location>
</feature>
<evidence type="ECO:0000256" key="9">
    <source>
        <dbReference type="ARBA" id="ARBA00023180"/>
    </source>
</evidence>
<dbReference type="InterPro" id="IPR015683">
    <property type="entry name" value="Ionotropic_Glu_rcpt"/>
</dbReference>
<keyword evidence="10" id="KW-1071">Ligand-gated ion channel</keyword>
<reference evidence="16" key="1">
    <citation type="submission" date="2011-05" db="EMBL/GenBank/DDBJ databases">
        <authorList>
            <person name="Richards S.R."/>
            <person name="Qu J."/>
            <person name="Jiang H."/>
            <person name="Jhangiani S.N."/>
            <person name="Agravi P."/>
            <person name="Goodspeed R."/>
            <person name="Gross S."/>
            <person name="Mandapat C."/>
            <person name="Jackson L."/>
            <person name="Mathew T."/>
            <person name="Pu L."/>
            <person name="Thornton R."/>
            <person name="Saada N."/>
            <person name="Wilczek-Boney K.B."/>
            <person name="Lee S."/>
            <person name="Kovar C."/>
            <person name="Wu Y."/>
            <person name="Scherer S.E."/>
            <person name="Worley K.C."/>
            <person name="Muzny D.M."/>
            <person name="Gibbs R."/>
        </authorList>
    </citation>
    <scope>NUCLEOTIDE SEQUENCE</scope>
    <source>
        <strain evidence="16">Brora</strain>
    </source>
</reference>
<feature type="transmembrane region" description="Helical" evidence="12">
    <location>
        <begin position="165"/>
        <end position="186"/>
    </location>
</feature>
<comment type="subcellular location">
    <subcellularLocation>
        <location evidence="1">Membrane</location>
        <topology evidence="1">Multi-pass membrane protein</topology>
    </subcellularLocation>
</comment>
<evidence type="ECO:0000256" key="2">
    <source>
        <dbReference type="ARBA" id="ARBA00008685"/>
    </source>
</evidence>
<evidence type="ECO:0000256" key="7">
    <source>
        <dbReference type="ARBA" id="ARBA00023136"/>
    </source>
</evidence>
<comment type="similarity">
    <text evidence="2">Belongs to the glutamate-gated ion channel (TC 1.A.10.1) family.</text>
</comment>
<dbReference type="Pfam" id="PF10613">
    <property type="entry name" value="Lig_chan-Glu_bd"/>
    <property type="match status" value="1"/>
</dbReference>
<evidence type="ECO:0000256" key="12">
    <source>
        <dbReference type="SAM" id="Phobius"/>
    </source>
</evidence>
<keyword evidence="6" id="KW-0406">Ion transport</keyword>
<evidence type="ECO:0000313" key="15">
    <source>
        <dbReference type="EnsemblMetazoa" id="SMAR002715-PA"/>
    </source>
</evidence>
<evidence type="ECO:0000256" key="6">
    <source>
        <dbReference type="ARBA" id="ARBA00023065"/>
    </source>
</evidence>
<dbReference type="STRING" id="126957.T1INX6"/>
<name>T1INX6_STRMM</name>
<keyword evidence="7 12" id="KW-0472">Membrane</keyword>
<reference evidence="15" key="2">
    <citation type="submission" date="2015-02" db="UniProtKB">
        <authorList>
            <consortium name="EnsemblMetazoa"/>
        </authorList>
    </citation>
    <scope>IDENTIFICATION</scope>
</reference>
<accession>T1INX6</accession>
<dbReference type="SUPFAM" id="SSF53850">
    <property type="entry name" value="Periplasmic binding protein-like II"/>
    <property type="match status" value="1"/>
</dbReference>
<dbReference type="eggNOG" id="KOG1052">
    <property type="taxonomic scope" value="Eukaryota"/>
</dbReference>
<sequence length="418" mass="47629">MGQRAFVPSTEGPSADGTKGFCPVYGGSLCGRDTSADGKKYGWTRGGLPDLGIAIVDNEMIMEGFCGQLISDLHTKFNISFRLIETKDGQFGRLKRNGNWTGMIGDVVYDKADIAACVTPTVTRNQFVDFSPELYFSNNRILYRKLDDKEWSYTFFLNPFKTKDWLSIFTISSIIIIMKQVSNYFLVKTRIRSIMSDFLLCWPIVLLSNEPVSSVTSWNISMLIYRTFTIFMLLMYTSLLTASFSTVKHEIPFSSLEEMVIEDDYVIHVVSGYSIIEFVTQTYQTNRLVEVESIAQGVEAVFRGQAGLIIPPEVIGKFIDKNCSLGFAPKHVFRETVSMAYSKQFPFKDYFSRKILQFKETGVLSVLYSRYMYIWQDCLLGNLFHPVDILQIFGPIIFYLIGVLISIVDNLYNIKGWC</sequence>
<dbReference type="GO" id="GO:0015276">
    <property type="term" value="F:ligand-gated monoatomic ion channel activity"/>
    <property type="evidence" value="ECO:0007669"/>
    <property type="project" value="InterPro"/>
</dbReference>
<dbReference type="HOGENOM" id="CLU_037166_0_0_1"/>
<evidence type="ECO:0000256" key="8">
    <source>
        <dbReference type="ARBA" id="ARBA00023170"/>
    </source>
</evidence>
<dbReference type="InterPro" id="IPR019594">
    <property type="entry name" value="Glu/Gly-bd"/>
</dbReference>
<feature type="transmembrane region" description="Helical" evidence="12">
    <location>
        <begin position="223"/>
        <end position="244"/>
    </location>
</feature>
<keyword evidence="9" id="KW-0325">Glycoprotein</keyword>
<dbReference type="PANTHER" id="PTHR18966">
    <property type="entry name" value="IONOTROPIC GLUTAMATE RECEPTOR"/>
    <property type="match status" value="1"/>
</dbReference>
<dbReference type="EMBL" id="JH431228">
    <property type="status" value="NOT_ANNOTATED_CDS"/>
    <property type="molecule type" value="Genomic_DNA"/>
</dbReference>
<dbReference type="PhylomeDB" id="T1INX6"/>
<evidence type="ECO:0000256" key="10">
    <source>
        <dbReference type="ARBA" id="ARBA00023286"/>
    </source>
</evidence>
<dbReference type="GO" id="GO:0016020">
    <property type="term" value="C:membrane"/>
    <property type="evidence" value="ECO:0007669"/>
    <property type="project" value="UniProtKB-SubCell"/>
</dbReference>
<keyword evidence="16" id="KW-1185">Reference proteome</keyword>
<dbReference type="SMART" id="SM00079">
    <property type="entry name" value="PBPe"/>
    <property type="match status" value="1"/>
</dbReference>
<keyword evidence="11" id="KW-0407">Ion channel</keyword>
<proteinExistence type="inferred from homology"/>